<dbReference type="Gene3D" id="3.30.70.141">
    <property type="entry name" value="Nucleoside diphosphate kinase-like domain"/>
    <property type="match status" value="1"/>
</dbReference>
<evidence type="ECO:0000256" key="9">
    <source>
        <dbReference type="SAM" id="MobiDB-lite"/>
    </source>
</evidence>
<evidence type="ECO:0000256" key="8">
    <source>
        <dbReference type="PROSITE-ProRule" id="PRU00706"/>
    </source>
</evidence>
<evidence type="ECO:0000313" key="12">
    <source>
        <dbReference type="Proteomes" id="UP000827092"/>
    </source>
</evidence>
<dbReference type="InterPro" id="IPR007858">
    <property type="entry name" value="Dpy-30_motif"/>
</dbReference>
<accession>A0AAV6V1J1</accession>
<dbReference type="GO" id="GO:0016787">
    <property type="term" value="F:hydrolase activity"/>
    <property type="evidence" value="ECO:0007669"/>
    <property type="project" value="UniProtKB-KW"/>
</dbReference>
<organism evidence="11 12">
    <name type="scientific">Oedothorax gibbosus</name>
    <dbReference type="NCBI Taxonomy" id="931172"/>
    <lineage>
        <taxon>Eukaryota</taxon>
        <taxon>Metazoa</taxon>
        <taxon>Ecdysozoa</taxon>
        <taxon>Arthropoda</taxon>
        <taxon>Chelicerata</taxon>
        <taxon>Arachnida</taxon>
        <taxon>Araneae</taxon>
        <taxon>Araneomorphae</taxon>
        <taxon>Entelegynae</taxon>
        <taxon>Araneoidea</taxon>
        <taxon>Linyphiidae</taxon>
        <taxon>Erigoninae</taxon>
        <taxon>Oedothorax</taxon>
    </lineage>
</organism>
<feature type="compositionally biased region" description="Basic and acidic residues" evidence="9">
    <location>
        <begin position="89"/>
        <end position="118"/>
    </location>
</feature>
<evidence type="ECO:0000313" key="11">
    <source>
        <dbReference type="EMBL" id="KAG8189738.1"/>
    </source>
</evidence>
<feature type="compositionally biased region" description="Basic and acidic residues" evidence="9">
    <location>
        <begin position="138"/>
        <end position="170"/>
    </location>
</feature>
<evidence type="ECO:0000256" key="6">
    <source>
        <dbReference type="ARBA" id="ARBA00072632"/>
    </source>
</evidence>
<feature type="region of interest" description="Disordered" evidence="9">
    <location>
        <begin position="52"/>
        <end position="186"/>
    </location>
</feature>
<dbReference type="PANTHER" id="PTHR46161:SF1">
    <property type="entry name" value="NUCLEOSIDE DIPHOSPHATE KINASE HOMOLOG 5"/>
    <property type="match status" value="1"/>
</dbReference>
<keyword evidence="4" id="KW-0378">Hydrolase</keyword>
<dbReference type="EMBL" id="JAFNEN010000205">
    <property type="protein sequence ID" value="KAG8189738.1"/>
    <property type="molecule type" value="Genomic_DNA"/>
</dbReference>
<dbReference type="GO" id="GO:1902176">
    <property type="term" value="P:negative regulation of oxidative stress-induced intrinsic apoptotic signaling pathway"/>
    <property type="evidence" value="ECO:0007669"/>
    <property type="project" value="TreeGrafter"/>
</dbReference>
<dbReference type="PROSITE" id="PS51374">
    <property type="entry name" value="NDPK_LIKE"/>
    <property type="match status" value="1"/>
</dbReference>
<dbReference type="Proteomes" id="UP000827092">
    <property type="component" value="Unassembled WGS sequence"/>
</dbReference>
<dbReference type="SMART" id="SM00562">
    <property type="entry name" value="NDK"/>
    <property type="match status" value="1"/>
</dbReference>
<gene>
    <name evidence="11" type="ORF">JTE90_012917</name>
</gene>
<keyword evidence="5" id="KW-0966">Cell projection</keyword>
<comment type="similarity">
    <text evidence="2 8">Belongs to the NDK family.</text>
</comment>
<dbReference type="PANTHER" id="PTHR46161">
    <property type="entry name" value="NUCLEOSIDE DIPHOSPHATE KINASE"/>
    <property type="match status" value="1"/>
</dbReference>
<evidence type="ECO:0000256" key="2">
    <source>
        <dbReference type="ARBA" id="ARBA00008142"/>
    </source>
</evidence>
<dbReference type="InterPro" id="IPR036850">
    <property type="entry name" value="NDK-like_dom_sf"/>
</dbReference>
<dbReference type="Pfam" id="PF05186">
    <property type="entry name" value="Dpy-30"/>
    <property type="match status" value="1"/>
</dbReference>
<keyword evidence="12" id="KW-1185">Reference proteome</keyword>
<comment type="caution">
    <text evidence="11">The sequence shown here is derived from an EMBL/GenBank/DDBJ whole genome shotgun (WGS) entry which is preliminary data.</text>
</comment>
<proteinExistence type="inferred from homology"/>
<dbReference type="AlphaFoldDB" id="A0AAV6V1J1"/>
<keyword evidence="3" id="KW-0217">Developmental protein</keyword>
<evidence type="ECO:0000256" key="1">
    <source>
        <dbReference type="ARBA" id="ARBA00004138"/>
    </source>
</evidence>
<dbReference type="Gene3D" id="1.20.890.10">
    <property type="entry name" value="cAMP-dependent protein kinase regulatory subunit, dimerization-anchoring domain"/>
    <property type="match status" value="1"/>
</dbReference>
<dbReference type="CDD" id="cd22970">
    <property type="entry name" value="DD_NDKH5-like"/>
    <property type="match status" value="1"/>
</dbReference>
<evidence type="ECO:0000256" key="5">
    <source>
        <dbReference type="ARBA" id="ARBA00023273"/>
    </source>
</evidence>
<comment type="caution">
    <text evidence="8">Lacks conserved residue(s) required for the propagation of feature annotation.</text>
</comment>
<dbReference type="FunFam" id="1.20.890.10:FF:000008">
    <property type="entry name" value="Nucleoside diphosphate kinase homolog 5"/>
    <property type="match status" value="1"/>
</dbReference>
<dbReference type="Pfam" id="PF00334">
    <property type="entry name" value="NDK"/>
    <property type="match status" value="1"/>
</dbReference>
<feature type="compositionally biased region" description="Basic and acidic residues" evidence="9">
    <location>
        <begin position="72"/>
        <end position="83"/>
    </location>
</feature>
<comment type="subcellular location">
    <subcellularLocation>
        <location evidence="1">Cell projection</location>
        <location evidence="1">Cilium</location>
    </subcellularLocation>
</comment>
<evidence type="ECO:0000256" key="7">
    <source>
        <dbReference type="ARBA" id="ARBA00080200"/>
    </source>
</evidence>
<dbReference type="SUPFAM" id="SSF54919">
    <property type="entry name" value="Nucleoside diphosphate kinase, NDK"/>
    <property type="match status" value="1"/>
</dbReference>
<sequence length="430" mass="48709">MWSGKNAFFDCFVLPGKSLLFLKQEELSAKGLIFHSGTVICFCIYAMDPHHSPRKQPSDSFRRNPYASPRKKPLERSPTKKADVSPIKKPQETKKLLSPRKEPNYETSPKRKAAEGTQRKLQKNDSSPTKEAISPRKKPADGKRPRKERATKTLEVVDRDNWKFPSERTPDTQPEDEIAKPKKKEHPLIQEYDPDVHGAEFERTLVLIKPTALHKSRAVEQVIKRHGLLLLKKKRCRLRPDTVRDFYLGSLDEQDNRYFRVYRELVASEGGVDPRYVNCPQSTVEPGSTLEEYVDFMTSGPVELIIAAGRGSVARWKGLMGPEDPREARRTHPMTVRARIGGESVLRNGVYGSPDAERAEKEIAFFFGTSTKTQGVKEDVIVESGAYLSKTVNPVLLKGLIQLCRQKPDNPLVWLADWLLANNPNIAKTS</sequence>
<dbReference type="GO" id="GO:0003341">
    <property type="term" value="P:cilium movement"/>
    <property type="evidence" value="ECO:0007669"/>
    <property type="project" value="TreeGrafter"/>
</dbReference>
<evidence type="ECO:0000256" key="3">
    <source>
        <dbReference type="ARBA" id="ARBA00022473"/>
    </source>
</evidence>
<feature type="domain" description="Nucleoside diphosphate kinase-like" evidence="10">
    <location>
        <begin position="201"/>
        <end position="374"/>
    </location>
</feature>
<name>A0AAV6V1J1_9ARAC</name>
<evidence type="ECO:0000256" key="4">
    <source>
        <dbReference type="ARBA" id="ARBA00022801"/>
    </source>
</evidence>
<feature type="compositionally biased region" description="Basic and acidic residues" evidence="9">
    <location>
        <begin position="52"/>
        <end position="62"/>
    </location>
</feature>
<evidence type="ECO:0000259" key="10">
    <source>
        <dbReference type="SMART" id="SM00562"/>
    </source>
</evidence>
<dbReference type="GO" id="GO:0005929">
    <property type="term" value="C:cilium"/>
    <property type="evidence" value="ECO:0007669"/>
    <property type="project" value="UniProtKB-SubCell"/>
</dbReference>
<reference evidence="11 12" key="1">
    <citation type="journal article" date="2022" name="Nat. Ecol. Evol.">
        <title>A masculinizing supergene underlies an exaggerated male reproductive morph in a spider.</title>
        <authorList>
            <person name="Hendrickx F."/>
            <person name="De Corte Z."/>
            <person name="Sonet G."/>
            <person name="Van Belleghem S.M."/>
            <person name="Kostlbacher S."/>
            <person name="Vangestel C."/>
        </authorList>
    </citation>
    <scope>NUCLEOTIDE SEQUENCE [LARGE SCALE GENOMIC DNA]</scope>
    <source>
        <strain evidence="11">W744_W776</strain>
    </source>
</reference>
<dbReference type="InterPro" id="IPR034907">
    <property type="entry name" value="NDK-like_dom"/>
</dbReference>
<protein>
    <recommendedName>
        <fullName evidence="6">Nucleoside diphosphate kinase homolog 5</fullName>
    </recommendedName>
    <alternativeName>
        <fullName evidence="7">3'-5' exonuclease NME5</fullName>
    </alternativeName>
</protein>